<sequence>MRHEATSFQFQNMRDPLCNADYSVEALEPVNIEDRDSHYLRKLRQPCLHTLGGNFTRMFREPTQEERYPRFANKSPREKSTSPRLPGLTTRHMSFAVFMVLSTEQNRAA</sequence>
<comment type="caution">
    <text evidence="2">The sequence shown here is derived from an EMBL/GenBank/DDBJ whole genome shotgun (WGS) entry which is preliminary data.</text>
</comment>
<gene>
    <name evidence="2" type="ORF">AK812_SmicGene25612</name>
</gene>
<dbReference type="EMBL" id="LSRX01000616">
    <property type="protein sequence ID" value="OLP92570.1"/>
    <property type="molecule type" value="Genomic_DNA"/>
</dbReference>
<evidence type="ECO:0000313" key="3">
    <source>
        <dbReference type="Proteomes" id="UP000186817"/>
    </source>
</evidence>
<dbReference type="AlphaFoldDB" id="A0A1Q9DBV2"/>
<organism evidence="2 3">
    <name type="scientific">Symbiodinium microadriaticum</name>
    <name type="common">Dinoflagellate</name>
    <name type="synonym">Zooxanthella microadriatica</name>
    <dbReference type="NCBI Taxonomy" id="2951"/>
    <lineage>
        <taxon>Eukaryota</taxon>
        <taxon>Sar</taxon>
        <taxon>Alveolata</taxon>
        <taxon>Dinophyceae</taxon>
        <taxon>Suessiales</taxon>
        <taxon>Symbiodiniaceae</taxon>
        <taxon>Symbiodinium</taxon>
    </lineage>
</organism>
<proteinExistence type="predicted"/>
<accession>A0A1Q9DBV2</accession>
<feature type="region of interest" description="Disordered" evidence="1">
    <location>
        <begin position="62"/>
        <end position="88"/>
    </location>
</feature>
<protein>
    <submittedName>
        <fullName evidence="2">Uncharacterized protein</fullName>
    </submittedName>
</protein>
<feature type="compositionally biased region" description="Basic and acidic residues" evidence="1">
    <location>
        <begin position="62"/>
        <end position="81"/>
    </location>
</feature>
<name>A0A1Q9DBV2_SYMMI</name>
<keyword evidence="3" id="KW-1185">Reference proteome</keyword>
<reference evidence="2 3" key="1">
    <citation type="submission" date="2016-02" db="EMBL/GenBank/DDBJ databases">
        <title>Genome analysis of coral dinoflagellate symbionts highlights evolutionary adaptations to a symbiotic lifestyle.</title>
        <authorList>
            <person name="Aranda M."/>
            <person name="Li Y."/>
            <person name="Liew Y.J."/>
            <person name="Baumgarten S."/>
            <person name="Simakov O."/>
            <person name="Wilson M."/>
            <person name="Piel J."/>
            <person name="Ashoor H."/>
            <person name="Bougouffa S."/>
            <person name="Bajic V.B."/>
            <person name="Ryu T."/>
            <person name="Ravasi T."/>
            <person name="Bayer T."/>
            <person name="Micklem G."/>
            <person name="Kim H."/>
            <person name="Bhak J."/>
            <person name="Lajeunesse T.C."/>
            <person name="Voolstra C.R."/>
        </authorList>
    </citation>
    <scope>NUCLEOTIDE SEQUENCE [LARGE SCALE GENOMIC DNA]</scope>
    <source>
        <strain evidence="2 3">CCMP2467</strain>
    </source>
</reference>
<evidence type="ECO:0000256" key="1">
    <source>
        <dbReference type="SAM" id="MobiDB-lite"/>
    </source>
</evidence>
<dbReference type="Proteomes" id="UP000186817">
    <property type="component" value="Unassembled WGS sequence"/>
</dbReference>
<evidence type="ECO:0000313" key="2">
    <source>
        <dbReference type="EMBL" id="OLP92570.1"/>
    </source>
</evidence>